<name>A0AA40ZV42_9BACT</name>
<dbReference type="PIRSF" id="PIRSF005902">
    <property type="entry name" value="DNase_TatD"/>
    <property type="match status" value="1"/>
</dbReference>
<comment type="caution">
    <text evidence="2">The sequence shown here is derived from an EMBL/GenBank/DDBJ whole genome shotgun (WGS) entry which is preliminary data.</text>
</comment>
<dbReference type="GO" id="GO:0046872">
    <property type="term" value="F:metal ion binding"/>
    <property type="evidence" value="ECO:0007669"/>
    <property type="project" value="UniProtKB-KW"/>
</dbReference>
<dbReference type="RefSeq" id="WP_204972955.1">
    <property type="nucleotide sequence ID" value="NZ_JAAZTS010000027.1"/>
</dbReference>
<feature type="binding site" evidence="1">
    <location>
        <position position="109"/>
    </location>
    <ligand>
        <name>a divalent metal cation</name>
        <dbReference type="ChEBI" id="CHEBI:60240"/>
        <label>2</label>
    </ligand>
</feature>
<sequence length="215" mass="24432">MHTLPIDIHTHQLPALPGEAIICCLPDTFHPQENSWYSVGIHPWQLDNYAWKEAAFKVHFESLIHHPQVIAIGEAGLDKLASTSLPQQIEALRYQAIVAETIAKPLILHLVKATTELLALKKELSPRVPWIIHGFRGKLQLALELVRHGLYLSFGANYQEEAMKQIPTNRLLLETDESNVPIADLYKKAALLRNITDKELMETVSTNIQRIFFEH</sequence>
<feature type="binding site" evidence="1">
    <location>
        <position position="176"/>
    </location>
    <ligand>
        <name>a divalent metal cation</name>
        <dbReference type="ChEBI" id="CHEBI:60240"/>
        <label>1</label>
    </ligand>
</feature>
<dbReference type="GO" id="GO:0016788">
    <property type="term" value="F:hydrolase activity, acting on ester bonds"/>
    <property type="evidence" value="ECO:0007669"/>
    <property type="project" value="InterPro"/>
</dbReference>
<dbReference type="Pfam" id="PF01026">
    <property type="entry name" value="TatD_DNase"/>
    <property type="match status" value="1"/>
</dbReference>
<dbReference type="PANTHER" id="PTHR46124">
    <property type="entry name" value="D-AMINOACYL-TRNA DEACYLASE"/>
    <property type="match status" value="1"/>
</dbReference>
<keyword evidence="3" id="KW-1185">Reference proteome</keyword>
<dbReference type="SUPFAM" id="SSF51556">
    <property type="entry name" value="Metallo-dependent hydrolases"/>
    <property type="match status" value="1"/>
</dbReference>
<evidence type="ECO:0000313" key="3">
    <source>
        <dbReference type="Proteomes" id="UP000698924"/>
    </source>
</evidence>
<dbReference type="InterPro" id="IPR001130">
    <property type="entry name" value="TatD-like"/>
</dbReference>
<dbReference type="InterPro" id="IPR032466">
    <property type="entry name" value="Metal_Hydrolase"/>
</dbReference>
<dbReference type="AlphaFoldDB" id="A0AA40ZV42"/>
<dbReference type="PANTHER" id="PTHR46124:SF2">
    <property type="entry name" value="D-AMINOACYL-TRNA DEACYLASE"/>
    <property type="match status" value="1"/>
</dbReference>
<dbReference type="Proteomes" id="UP000698924">
    <property type="component" value="Unassembled WGS sequence"/>
</dbReference>
<keyword evidence="2" id="KW-0378">Hydrolase</keyword>
<feature type="binding site" evidence="1">
    <location>
        <position position="133"/>
    </location>
    <ligand>
        <name>a divalent metal cation</name>
        <dbReference type="ChEBI" id="CHEBI:60240"/>
        <label>2</label>
    </ligand>
</feature>
<protein>
    <submittedName>
        <fullName evidence="2">TatD family hydrolase</fullName>
    </submittedName>
</protein>
<organism evidence="2 3">
    <name type="scientific">Caecibacteroides pullorum</name>
    <dbReference type="NCBI Taxonomy" id="2725562"/>
    <lineage>
        <taxon>Bacteria</taxon>
        <taxon>Pseudomonadati</taxon>
        <taxon>Bacteroidota</taxon>
        <taxon>Bacteroidia</taxon>
        <taxon>Bacteroidales</taxon>
        <taxon>Bacteroidaceae</taxon>
        <taxon>Caecibacteroides</taxon>
    </lineage>
</organism>
<reference evidence="2 3" key="1">
    <citation type="journal article" date="2021" name="Sci. Rep.">
        <title>The distribution of antibiotic resistance genes in chicken gut microbiota commensals.</title>
        <authorList>
            <person name="Juricova H."/>
            <person name="Matiasovicova J."/>
            <person name="Kubasova T."/>
            <person name="Cejkova D."/>
            <person name="Rychlik I."/>
        </authorList>
    </citation>
    <scope>NUCLEOTIDE SEQUENCE [LARGE SCALE GENOMIC DNA]</scope>
    <source>
        <strain evidence="2 3">An421</strain>
    </source>
</reference>
<evidence type="ECO:0000313" key="2">
    <source>
        <dbReference type="EMBL" id="MBM6858533.1"/>
    </source>
</evidence>
<feature type="binding site" evidence="1">
    <location>
        <position position="74"/>
    </location>
    <ligand>
        <name>a divalent metal cation</name>
        <dbReference type="ChEBI" id="CHEBI:60240"/>
        <label>1</label>
    </ligand>
</feature>
<evidence type="ECO:0000256" key="1">
    <source>
        <dbReference type="PIRSR" id="PIRSR005902-1"/>
    </source>
</evidence>
<accession>A0AA40ZV42</accession>
<keyword evidence="1" id="KW-0479">Metal-binding</keyword>
<gene>
    <name evidence="2" type="ORF">H6D15_13135</name>
</gene>
<proteinExistence type="predicted"/>
<dbReference type="EMBL" id="JACJMO010000028">
    <property type="protein sequence ID" value="MBM6858533.1"/>
    <property type="molecule type" value="Genomic_DNA"/>
</dbReference>
<dbReference type="Gene3D" id="3.20.20.140">
    <property type="entry name" value="Metal-dependent hydrolases"/>
    <property type="match status" value="1"/>
</dbReference>